<feature type="domain" description="VTT" evidence="8">
    <location>
        <begin position="42"/>
        <end position="165"/>
    </location>
</feature>
<feature type="transmembrane region" description="Helical" evidence="7">
    <location>
        <begin position="61"/>
        <end position="82"/>
    </location>
</feature>
<evidence type="ECO:0000256" key="4">
    <source>
        <dbReference type="ARBA" id="ARBA00022692"/>
    </source>
</evidence>
<evidence type="ECO:0000313" key="10">
    <source>
        <dbReference type="Proteomes" id="UP001612928"/>
    </source>
</evidence>
<evidence type="ECO:0000313" key="9">
    <source>
        <dbReference type="EMBL" id="MFI7441592.1"/>
    </source>
</evidence>
<dbReference type="PANTHER" id="PTHR30353">
    <property type="entry name" value="INNER MEMBRANE PROTEIN DEDA-RELATED"/>
    <property type="match status" value="1"/>
</dbReference>
<evidence type="ECO:0000259" key="8">
    <source>
        <dbReference type="Pfam" id="PF09335"/>
    </source>
</evidence>
<comment type="caution">
    <text evidence="9">The sequence shown here is derived from an EMBL/GenBank/DDBJ whole genome shotgun (WGS) entry which is preliminary data.</text>
</comment>
<evidence type="ECO:0000256" key="7">
    <source>
        <dbReference type="RuleBase" id="RU367016"/>
    </source>
</evidence>
<evidence type="ECO:0000256" key="1">
    <source>
        <dbReference type="ARBA" id="ARBA00004651"/>
    </source>
</evidence>
<dbReference type="PANTHER" id="PTHR30353:SF0">
    <property type="entry name" value="TRANSMEMBRANE PROTEIN"/>
    <property type="match status" value="1"/>
</dbReference>
<dbReference type="RefSeq" id="WP_397021519.1">
    <property type="nucleotide sequence ID" value="NZ_JBITMB010000004.1"/>
</dbReference>
<evidence type="ECO:0000256" key="5">
    <source>
        <dbReference type="ARBA" id="ARBA00022989"/>
    </source>
</evidence>
<organism evidence="9 10">
    <name type="scientific">Nonomuraea indica</name>
    <dbReference type="NCBI Taxonomy" id="1581193"/>
    <lineage>
        <taxon>Bacteria</taxon>
        <taxon>Bacillati</taxon>
        <taxon>Actinomycetota</taxon>
        <taxon>Actinomycetes</taxon>
        <taxon>Streptosporangiales</taxon>
        <taxon>Streptosporangiaceae</taxon>
        <taxon>Nonomuraea</taxon>
    </lineage>
</organism>
<evidence type="ECO:0000256" key="6">
    <source>
        <dbReference type="ARBA" id="ARBA00023136"/>
    </source>
</evidence>
<comment type="similarity">
    <text evidence="2 7">Belongs to the DedA family.</text>
</comment>
<feature type="transmembrane region" description="Helical" evidence="7">
    <location>
        <begin position="146"/>
        <end position="169"/>
    </location>
</feature>
<protein>
    <submittedName>
        <fullName evidence="9">DedA family protein</fullName>
    </submittedName>
</protein>
<dbReference type="InterPro" id="IPR032816">
    <property type="entry name" value="VTT_dom"/>
</dbReference>
<keyword evidence="10" id="KW-1185">Reference proteome</keyword>
<keyword evidence="6 7" id="KW-0472">Membrane</keyword>
<dbReference type="Pfam" id="PF09335">
    <property type="entry name" value="VTT_dom"/>
    <property type="match status" value="1"/>
</dbReference>
<evidence type="ECO:0000256" key="2">
    <source>
        <dbReference type="ARBA" id="ARBA00010792"/>
    </source>
</evidence>
<dbReference type="EMBL" id="JBITMB010000004">
    <property type="protein sequence ID" value="MFI7441592.1"/>
    <property type="molecule type" value="Genomic_DNA"/>
</dbReference>
<sequence>MGGPRHVTRILDFLSGLPPMVLCAATTLFMCVETSLLVGLFVPGDAVVLLAGSAADSPARLALVVAAATAGCLAGETLGYLIGRRFGPAVRRGRVGRRVGAVNWARAESYLVRRGGPAVFGSRFVTVVHALVPVVAGTLAMPYRRFIAWAAPAALVWSCLYAGAGMALGASYREFGSGLGAWSWLVPPVIVGCVVGFRLLLRRLRRPAGREADRPPGSA</sequence>
<reference evidence="9 10" key="1">
    <citation type="submission" date="2024-10" db="EMBL/GenBank/DDBJ databases">
        <title>The Natural Products Discovery Center: Release of the First 8490 Sequenced Strains for Exploring Actinobacteria Biosynthetic Diversity.</title>
        <authorList>
            <person name="Kalkreuter E."/>
            <person name="Kautsar S.A."/>
            <person name="Yang D."/>
            <person name="Bader C.D."/>
            <person name="Teijaro C.N."/>
            <person name="Fluegel L."/>
            <person name="Davis C.M."/>
            <person name="Simpson J.R."/>
            <person name="Lauterbach L."/>
            <person name="Steele A.D."/>
            <person name="Gui C."/>
            <person name="Meng S."/>
            <person name="Li G."/>
            <person name="Viehrig K."/>
            <person name="Ye F."/>
            <person name="Su P."/>
            <person name="Kiefer A.F."/>
            <person name="Nichols A."/>
            <person name="Cepeda A.J."/>
            <person name="Yan W."/>
            <person name="Fan B."/>
            <person name="Jiang Y."/>
            <person name="Adhikari A."/>
            <person name="Zheng C.-J."/>
            <person name="Schuster L."/>
            <person name="Cowan T.M."/>
            <person name="Smanski M.J."/>
            <person name="Chevrette M.G."/>
            <person name="De Carvalho L.P.S."/>
            <person name="Shen B."/>
        </authorList>
    </citation>
    <scope>NUCLEOTIDE SEQUENCE [LARGE SCALE GENOMIC DNA]</scope>
    <source>
        <strain evidence="9 10">NPDC049503</strain>
    </source>
</reference>
<gene>
    <name evidence="9" type="ORF">ACIBP5_16675</name>
</gene>
<comment type="subcellular location">
    <subcellularLocation>
        <location evidence="1 7">Cell membrane</location>
        <topology evidence="1 7">Multi-pass membrane protein</topology>
    </subcellularLocation>
</comment>
<feature type="transmembrane region" description="Helical" evidence="7">
    <location>
        <begin position="21"/>
        <end position="41"/>
    </location>
</feature>
<evidence type="ECO:0000256" key="3">
    <source>
        <dbReference type="ARBA" id="ARBA00022475"/>
    </source>
</evidence>
<dbReference type="Proteomes" id="UP001612928">
    <property type="component" value="Unassembled WGS sequence"/>
</dbReference>
<feature type="transmembrane region" description="Helical" evidence="7">
    <location>
        <begin position="181"/>
        <end position="201"/>
    </location>
</feature>
<proteinExistence type="inferred from homology"/>
<keyword evidence="5 7" id="KW-1133">Transmembrane helix</keyword>
<accession>A0ABW8A6A3</accession>
<name>A0ABW8A6A3_9ACTN</name>
<dbReference type="InterPro" id="IPR032818">
    <property type="entry name" value="DedA-like"/>
</dbReference>
<keyword evidence="4 7" id="KW-0812">Transmembrane</keyword>
<keyword evidence="3 7" id="KW-1003">Cell membrane</keyword>